<dbReference type="SUPFAM" id="SSF101898">
    <property type="entry name" value="NHL repeat"/>
    <property type="match status" value="1"/>
</dbReference>
<evidence type="ECO:0000313" key="3">
    <source>
        <dbReference type="Proteomes" id="UP000193077"/>
    </source>
</evidence>
<sequence length="273" mass="29994">MDTAKATFLSSYSWHHTSPWFGGLSALEMSENGRDMTLLNDRGIILTARVSRNGATVSNIDITSSARVLSSKGETLRGVAGDSEGMAISKDGSVYISFEGIHRIARYNRGDNTTNVLLHPDAFKQMAGNGSFESLAIDDSGRLYTMPEKGLTADGRIPVYRWSGRAWSQPFSLPKSGKFLPVGADFGPDGRFYLLERAAGFLGFRTQLRRWDLSSGMPEDGTILLRTRSGTHDNLEGVSIWRDAAGQLRATMVADDNFLIIQQTELVEYTLPD</sequence>
<dbReference type="Proteomes" id="UP000193077">
    <property type="component" value="Unassembled WGS sequence"/>
</dbReference>
<evidence type="ECO:0000313" key="2">
    <source>
        <dbReference type="EMBL" id="SLN11949.1"/>
    </source>
</evidence>
<protein>
    <recommendedName>
        <fullName evidence="1">Phytase-like domain-containing protein</fullName>
    </recommendedName>
</protein>
<dbReference type="InterPro" id="IPR011042">
    <property type="entry name" value="6-blade_b-propeller_TolB-like"/>
</dbReference>
<gene>
    <name evidence="2" type="ORF">TRL7639_00102</name>
</gene>
<feature type="domain" description="Phytase-like" evidence="1">
    <location>
        <begin position="20"/>
        <end position="258"/>
    </location>
</feature>
<dbReference type="Pfam" id="PF13449">
    <property type="entry name" value="Phytase-like"/>
    <property type="match status" value="1"/>
</dbReference>
<dbReference type="AlphaFoldDB" id="A0A1Y5R942"/>
<evidence type="ECO:0000259" key="1">
    <source>
        <dbReference type="Pfam" id="PF13449"/>
    </source>
</evidence>
<organism evidence="2 3">
    <name type="scientific">Falsiruegeria litorea R37</name>
    <dbReference type="NCBI Taxonomy" id="1200284"/>
    <lineage>
        <taxon>Bacteria</taxon>
        <taxon>Pseudomonadati</taxon>
        <taxon>Pseudomonadota</taxon>
        <taxon>Alphaproteobacteria</taxon>
        <taxon>Rhodobacterales</taxon>
        <taxon>Roseobacteraceae</taxon>
        <taxon>Falsiruegeria</taxon>
    </lineage>
</organism>
<reference evidence="2 3" key="1">
    <citation type="submission" date="2017-03" db="EMBL/GenBank/DDBJ databases">
        <authorList>
            <person name="Afonso C.L."/>
            <person name="Miller P.J."/>
            <person name="Scott M.A."/>
            <person name="Spackman E."/>
            <person name="Goraichik I."/>
            <person name="Dimitrov K.M."/>
            <person name="Suarez D.L."/>
            <person name="Swayne D.E."/>
        </authorList>
    </citation>
    <scope>NUCLEOTIDE SEQUENCE [LARGE SCALE GENOMIC DNA]</scope>
    <source>
        <strain evidence="2 3">CECT 7639</strain>
    </source>
</reference>
<dbReference type="EMBL" id="FWFO01000001">
    <property type="protein sequence ID" value="SLN11949.1"/>
    <property type="molecule type" value="Genomic_DNA"/>
</dbReference>
<accession>A0A1Y5R942</accession>
<keyword evidence="3" id="KW-1185">Reference proteome</keyword>
<dbReference type="InterPro" id="IPR027372">
    <property type="entry name" value="Phytase-like_dom"/>
</dbReference>
<proteinExistence type="predicted"/>
<dbReference type="Gene3D" id="2.120.10.30">
    <property type="entry name" value="TolB, C-terminal domain"/>
    <property type="match status" value="1"/>
</dbReference>
<name>A0A1Y5R942_9RHOB</name>